<dbReference type="CDD" id="cd23784">
    <property type="entry name" value="RWD_Spc25"/>
    <property type="match status" value="1"/>
</dbReference>
<keyword evidence="9" id="KW-0539">Nucleus</keyword>
<feature type="coiled-coil region" evidence="10">
    <location>
        <begin position="40"/>
        <end position="102"/>
    </location>
</feature>
<dbReference type="EMBL" id="JAAIUW010000003">
    <property type="protein sequence ID" value="KAF7838297.1"/>
    <property type="molecule type" value="Genomic_DNA"/>
</dbReference>
<evidence type="ECO:0000313" key="14">
    <source>
        <dbReference type="Proteomes" id="UP000634136"/>
    </source>
</evidence>
<feature type="domain" description="Chromosome segregation protein Spc25 C-terminal" evidence="12">
    <location>
        <begin position="151"/>
        <end position="219"/>
    </location>
</feature>
<evidence type="ECO:0000313" key="13">
    <source>
        <dbReference type="EMBL" id="KAF7838297.1"/>
    </source>
</evidence>
<proteinExistence type="inferred from homology"/>
<evidence type="ECO:0000256" key="1">
    <source>
        <dbReference type="ARBA" id="ARBA00004584"/>
    </source>
</evidence>
<keyword evidence="4 9" id="KW-0132">Cell division</keyword>
<dbReference type="GO" id="GO:0031262">
    <property type="term" value="C:Ndc80 complex"/>
    <property type="evidence" value="ECO:0007669"/>
    <property type="project" value="InterPro"/>
</dbReference>
<evidence type="ECO:0000256" key="4">
    <source>
        <dbReference type="ARBA" id="ARBA00022618"/>
    </source>
</evidence>
<name>A0A834X4M9_9FABA</name>
<dbReference type="PANTHER" id="PTHR14281">
    <property type="entry name" value="KINETOCHORE PROTEIN SPC25-RELATED"/>
    <property type="match status" value="1"/>
</dbReference>
<evidence type="ECO:0000256" key="2">
    <source>
        <dbReference type="ARBA" id="ARBA00006379"/>
    </source>
</evidence>
<dbReference type="GO" id="GO:0007059">
    <property type="term" value="P:chromosome segregation"/>
    <property type="evidence" value="ECO:0007669"/>
    <property type="project" value="InterPro"/>
</dbReference>
<gene>
    <name evidence="13" type="ORF">G2W53_006779</name>
</gene>
<comment type="similarity">
    <text evidence="2 9">Belongs to the SPC25 family.</text>
</comment>
<feature type="compositionally biased region" description="Basic residues" evidence="11">
    <location>
        <begin position="273"/>
        <end position="284"/>
    </location>
</feature>
<keyword evidence="8 9" id="KW-0137">Centromere</keyword>
<dbReference type="InterPro" id="IPR045143">
    <property type="entry name" value="Spc25"/>
</dbReference>
<evidence type="ECO:0000256" key="5">
    <source>
        <dbReference type="ARBA" id="ARBA00022776"/>
    </source>
</evidence>
<keyword evidence="6 10" id="KW-0175">Coiled coil</keyword>
<comment type="function">
    <text evidence="9">Acts as a component of the essential kinetochore-associated NDC80 complex, which is required for chromosome segregation and spindle checkpoint activity.</text>
</comment>
<feature type="region of interest" description="Disordered" evidence="11">
    <location>
        <begin position="248"/>
        <end position="304"/>
    </location>
</feature>
<dbReference type="OrthoDB" id="6353017at2759"/>
<dbReference type="Proteomes" id="UP000634136">
    <property type="component" value="Unassembled WGS sequence"/>
</dbReference>
<feature type="compositionally biased region" description="Polar residues" evidence="11">
    <location>
        <begin position="248"/>
        <end position="267"/>
    </location>
</feature>
<dbReference type="Gene3D" id="3.30.457.50">
    <property type="entry name" value="Chromosome segregation protein Spc25"/>
    <property type="match status" value="1"/>
</dbReference>
<evidence type="ECO:0000256" key="9">
    <source>
        <dbReference type="RuleBase" id="RU367150"/>
    </source>
</evidence>
<comment type="caution">
    <text evidence="13">The sequence shown here is derived from an EMBL/GenBank/DDBJ whole genome shotgun (WGS) entry which is preliminary data.</text>
</comment>
<sequence>MESVRLICDSEIPALQQKMDDFSDLFRKSLKSLRARSQETAQNQVKLEELKATLREAEDDLVKALGVKTRKEAKRMALMDAIASAKARVEDLKSSVQEQRTKNGEYAAILSQHSLALAASEGMTNGSTEQKEEIQEAISWYNRVLGFHVEGGHGVKFTFKNINVNNPNEECFFTIRHENDTYTLLNCEPSLKDTKEMIQELNKTNGLFKFVRVMRRKFQEVVVQGSAAPLSSEHQESALISASAPDLSMSSFRSDSPTKISEDQVQLTEDKRHFKKQNLGRRVKSALLSPESASSVRQSPRLKV</sequence>
<dbReference type="InterPro" id="IPR013255">
    <property type="entry name" value="Spc25_C"/>
</dbReference>
<keyword evidence="7 9" id="KW-0131">Cell cycle</keyword>
<dbReference type="AlphaFoldDB" id="A0A834X4M9"/>
<keyword evidence="9" id="KW-0995">Kinetochore</keyword>
<evidence type="ECO:0000259" key="12">
    <source>
        <dbReference type="Pfam" id="PF08234"/>
    </source>
</evidence>
<evidence type="ECO:0000256" key="8">
    <source>
        <dbReference type="ARBA" id="ARBA00023328"/>
    </source>
</evidence>
<keyword evidence="5 9" id="KW-0498">Mitosis</keyword>
<reference evidence="13" key="1">
    <citation type="submission" date="2020-09" db="EMBL/GenBank/DDBJ databases">
        <title>Genome-Enabled Discovery of Anthraquinone Biosynthesis in Senna tora.</title>
        <authorList>
            <person name="Kang S.-H."/>
            <person name="Pandey R.P."/>
            <person name="Lee C.-M."/>
            <person name="Sim J.-S."/>
            <person name="Jeong J.-T."/>
            <person name="Choi B.-S."/>
            <person name="Jung M."/>
            <person name="Ginzburg D."/>
            <person name="Zhao K."/>
            <person name="Won S.Y."/>
            <person name="Oh T.-J."/>
            <person name="Yu Y."/>
            <person name="Kim N.-H."/>
            <person name="Lee O.R."/>
            <person name="Lee T.-H."/>
            <person name="Bashyal P."/>
            <person name="Kim T.-S."/>
            <person name="Lee W.-H."/>
            <person name="Kawkins C."/>
            <person name="Kim C.-K."/>
            <person name="Kim J.S."/>
            <person name="Ahn B.O."/>
            <person name="Rhee S.Y."/>
            <person name="Sohng J.K."/>
        </authorList>
    </citation>
    <scope>NUCLEOTIDE SEQUENCE</scope>
    <source>
        <tissue evidence="13">Leaf</tissue>
    </source>
</reference>
<dbReference type="FunFam" id="3.30.457.50:FF:000001">
    <property type="entry name" value="Probable kinetochore protein spc25"/>
    <property type="match status" value="1"/>
</dbReference>
<evidence type="ECO:0000256" key="10">
    <source>
        <dbReference type="SAM" id="Coils"/>
    </source>
</evidence>
<evidence type="ECO:0000256" key="6">
    <source>
        <dbReference type="ARBA" id="ARBA00023054"/>
    </source>
</evidence>
<comment type="subcellular location">
    <subcellularLocation>
        <location evidence="1">Chromosome</location>
        <location evidence="1">Centromere</location>
    </subcellularLocation>
    <subcellularLocation>
        <location evidence="9">Nucleus</location>
    </subcellularLocation>
    <subcellularLocation>
        <location evidence="9">Chromosome</location>
        <location evidence="9">Centromere</location>
        <location evidence="9">Kinetochore</location>
    </subcellularLocation>
</comment>
<dbReference type="GO" id="GO:0005634">
    <property type="term" value="C:nucleus"/>
    <property type="evidence" value="ECO:0007669"/>
    <property type="project" value="UniProtKB-SubCell"/>
</dbReference>
<keyword evidence="3 9" id="KW-0158">Chromosome</keyword>
<keyword evidence="14" id="KW-1185">Reference proteome</keyword>
<organism evidence="13 14">
    <name type="scientific">Senna tora</name>
    <dbReference type="NCBI Taxonomy" id="362788"/>
    <lineage>
        <taxon>Eukaryota</taxon>
        <taxon>Viridiplantae</taxon>
        <taxon>Streptophyta</taxon>
        <taxon>Embryophyta</taxon>
        <taxon>Tracheophyta</taxon>
        <taxon>Spermatophyta</taxon>
        <taxon>Magnoliopsida</taxon>
        <taxon>eudicotyledons</taxon>
        <taxon>Gunneridae</taxon>
        <taxon>Pentapetalae</taxon>
        <taxon>rosids</taxon>
        <taxon>fabids</taxon>
        <taxon>Fabales</taxon>
        <taxon>Fabaceae</taxon>
        <taxon>Caesalpinioideae</taxon>
        <taxon>Cassia clade</taxon>
        <taxon>Senna</taxon>
    </lineage>
</organism>
<accession>A0A834X4M9</accession>
<evidence type="ECO:0000256" key="3">
    <source>
        <dbReference type="ARBA" id="ARBA00022454"/>
    </source>
</evidence>
<dbReference type="GO" id="GO:0051301">
    <property type="term" value="P:cell division"/>
    <property type="evidence" value="ECO:0007669"/>
    <property type="project" value="UniProtKB-UniRule"/>
</dbReference>
<protein>
    <recommendedName>
        <fullName evidence="9">Kinetochore protein SPC25</fullName>
    </recommendedName>
</protein>
<evidence type="ECO:0000256" key="7">
    <source>
        <dbReference type="ARBA" id="ARBA00023306"/>
    </source>
</evidence>
<dbReference type="Pfam" id="PF08234">
    <property type="entry name" value="Spindle_Spc25"/>
    <property type="match status" value="1"/>
</dbReference>
<comment type="subunit">
    <text evidence="9">Component of the NDC80 complex.</text>
</comment>
<dbReference type="PANTHER" id="PTHR14281:SF0">
    <property type="entry name" value="KINETOCHORE PROTEIN SPC25"/>
    <property type="match status" value="1"/>
</dbReference>
<evidence type="ECO:0000256" key="11">
    <source>
        <dbReference type="SAM" id="MobiDB-lite"/>
    </source>
</evidence>